<feature type="compositionally biased region" description="Polar residues" evidence="1">
    <location>
        <begin position="79"/>
        <end position="88"/>
    </location>
</feature>
<name>A0A9P5N1H1_9AGAM</name>
<gene>
    <name evidence="3" type="ORF">DFH94DRAFT_724019</name>
</gene>
<dbReference type="AlphaFoldDB" id="A0A9P5N1H1"/>
<dbReference type="Proteomes" id="UP000759537">
    <property type="component" value="Unassembled WGS sequence"/>
</dbReference>
<feature type="chain" id="PRO_5040514608" evidence="2">
    <location>
        <begin position="26"/>
        <end position="115"/>
    </location>
</feature>
<sequence>MRSTTVVSLLVAGLALLSQSPAAYAAPVPNNVVSSTEKRQCQAGACKFVTSPDTDTASQSVQGLVSALISALETYQAQNTPPTFNSTADFAAPEEDTGAEPEPVIDAIELADAGL</sequence>
<organism evidence="3 4">
    <name type="scientific">Russula ochroleuca</name>
    <dbReference type="NCBI Taxonomy" id="152965"/>
    <lineage>
        <taxon>Eukaryota</taxon>
        <taxon>Fungi</taxon>
        <taxon>Dikarya</taxon>
        <taxon>Basidiomycota</taxon>
        <taxon>Agaricomycotina</taxon>
        <taxon>Agaricomycetes</taxon>
        <taxon>Russulales</taxon>
        <taxon>Russulaceae</taxon>
        <taxon>Russula</taxon>
    </lineage>
</organism>
<keyword evidence="2" id="KW-0732">Signal</keyword>
<comment type="caution">
    <text evidence="3">The sequence shown here is derived from an EMBL/GenBank/DDBJ whole genome shotgun (WGS) entry which is preliminary data.</text>
</comment>
<protein>
    <submittedName>
        <fullName evidence="3">Uncharacterized protein</fullName>
    </submittedName>
</protein>
<dbReference type="OrthoDB" id="3204420at2759"/>
<dbReference type="EMBL" id="WHVB01000004">
    <property type="protein sequence ID" value="KAF8483766.1"/>
    <property type="molecule type" value="Genomic_DNA"/>
</dbReference>
<feature type="region of interest" description="Disordered" evidence="1">
    <location>
        <begin position="79"/>
        <end position="103"/>
    </location>
</feature>
<reference evidence="3" key="1">
    <citation type="submission" date="2019-10" db="EMBL/GenBank/DDBJ databases">
        <authorList>
            <consortium name="DOE Joint Genome Institute"/>
            <person name="Kuo A."/>
            <person name="Miyauchi S."/>
            <person name="Kiss E."/>
            <person name="Drula E."/>
            <person name="Kohler A."/>
            <person name="Sanchez-Garcia M."/>
            <person name="Andreopoulos B."/>
            <person name="Barry K.W."/>
            <person name="Bonito G."/>
            <person name="Buee M."/>
            <person name="Carver A."/>
            <person name="Chen C."/>
            <person name="Cichocki N."/>
            <person name="Clum A."/>
            <person name="Culley D."/>
            <person name="Crous P.W."/>
            <person name="Fauchery L."/>
            <person name="Girlanda M."/>
            <person name="Hayes R."/>
            <person name="Keri Z."/>
            <person name="LaButti K."/>
            <person name="Lipzen A."/>
            <person name="Lombard V."/>
            <person name="Magnuson J."/>
            <person name="Maillard F."/>
            <person name="Morin E."/>
            <person name="Murat C."/>
            <person name="Nolan M."/>
            <person name="Ohm R."/>
            <person name="Pangilinan J."/>
            <person name="Pereira M."/>
            <person name="Perotto S."/>
            <person name="Peter M."/>
            <person name="Riley R."/>
            <person name="Sitrit Y."/>
            <person name="Stielow B."/>
            <person name="Szollosi G."/>
            <person name="Zifcakova L."/>
            <person name="Stursova M."/>
            <person name="Spatafora J.W."/>
            <person name="Tedersoo L."/>
            <person name="Vaario L.-M."/>
            <person name="Yamada A."/>
            <person name="Yan M."/>
            <person name="Wang P."/>
            <person name="Xu J."/>
            <person name="Bruns T."/>
            <person name="Baldrian P."/>
            <person name="Vilgalys R."/>
            <person name="Henrissat B."/>
            <person name="Grigoriev I.V."/>
            <person name="Hibbett D."/>
            <person name="Nagy L.G."/>
            <person name="Martin F.M."/>
        </authorList>
    </citation>
    <scope>NUCLEOTIDE SEQUENCE</scope>
    <source>
        <strain evidence="3">Prilba</strain>
    </source>
</reference>
<keyword evidence="4" id="KW-1185">Reference proteome</keyword>
<feature type="signal peptide" evidence="2">
    <location>
        <begin position="1"/>
        <end position="25"/>
    </location>
</feature>
<evidence type="ECO:0000313" key="3">
    <source>
        <dbReference type="EMBL" id="KAF8483766.1"/>
    </source>
</evidence>
<accession>A0A9P5N1H1</accession>
<evidence type="ECO:0000256" key="2">
    <source>
        <dbReference type="SAM" id="SignalP"/>
    </source>
</evidence>
<evidence type="ECO:0000256" key="1">
    <source>
        <dbReference type="SAM" id="MobiDB-lite"/>
    </source>
</evidence>
<evidence type="ECO:0000313" key="4">
    <source>
        <dbReference type="Proteomes" id="UP000759537"/>
    </source>
</evidence>
<proteinExistence type="predicted"/>
<reference evidence="3" key="2">
    <citation type="journal article" date="2020" name="Nat. Commun.">
        <title>Large-scale genome sequencing of mycorrhizal fungi provides insights into the early evolution of symbiotic traits.</title>
        <authorList>
            <person name="Miyauchi S."/>
            <person name="Kiss E."/>
            <person name="Kuo A."/>
            <person name="Drula E."/>
            <person name="Kohler A."/>
            <person name="Sanchez-Garcia M."/>
            <person name="Morin E."/>
            <person name="Andreopoulos B."/>
            <person name="Barry K.W."/>
            <person name="Bonito G."/>
            <person name="Buee M."/>
            <person name="Carver A."/>
            <person name="Chen C."/>
            <person name="Cichocki N."/>
            <person name="Clum A."/>
            <person name="Culley D."/>
            <person name="Crous P.W."/>
            <person name="Fauchery L."/>
            <person name="Girlanda M."/>
            <person name="Hayes R.D."/>
            <person name="Keri Z."/>
            <person name="LaButti K."/>
            <person name="Lipzen A."/>
            <person name="Lombard V."/>
            <person name="Magnuson J."/>
            <person name="Maillard F."/>
            <person name="Murat C."/>
            <person name="Nolan M."/>
            <person name="Ohm R.A."/>
            <person name="Pangilinan J."/>
            <person name="Pereira M.F."/>
            <person name="Perotto S."/>
            <person name="Peter M."/>
            <person name="Pfister S."/>
            <person name="Riley R."/>
            <person name="Sitrit Y."/>
            <person name="Stielow J.B."/>
            <person name="Szollosi G."/>
            <person name="Zifcakova L."/>
            <person name="Stursova M."/>
            <person name="Spatafora J.W."/>
            <person name="Tedersoo L."/>
            <person name="Vaario L.M."/>
            <person name="Yamada A."/>
            <person name="Yan M."/>
            <person name="Wang P."/>
            <person name="Xu J."/>
            <person name="Bruns T."/>
            <person name="Baldrian P."/>
            <person name="Vilgalys R."/>
            <person name="Dunand C."/>
            <person name="Henrissat B."/>
            <person name="Grigoriev I.V."/>
            <person name="Hibbett D."/>
            <person name="Nagy L.G."/>
            <person name="Martin F.M."/>
        </authorList>
    </citation>
    <scope>NUCLEOTIDE SEQUENCE</scope>
    <source>
        <strain evidence="3">Prilba</strain>
    </source>
</reference>